<keyword evidence="1" id="KW-0175">Coiled coil</keyword>
<name>A0A915D5C3_9BILA</name>
<feature type="signal peptide" evidence="2">
    <location>
        <begin position="1"/>
        <end position="26"/>
    </location>
</feature>
<protein>
    <submittedName>
        <fullName evidence="4">Uncharacterized protein</fullName>
    </submittedName>
</protein>
<dbReference type="Proteomes" id="UP000887574">
    <property type="component" value="Unplaced"/>
</dbReference>
<organism evidence="3 4">
    <name type="scientific">Ditylenchus dipsaci</name>
    <dbReference type="NCBI Taxonomy" id="166011"/>
    <lineage>
        <taxon>Eukaryota</taxon>
        <taxon>Metazoa</taxon>
        <taxon>Ecdysozoa</taxon>
        <taxon>Nematoda</taxon>
        <taxon>Chromadorea</taxon>
        <taxon>Rhabditida</taxon>
        <taxon>Tylenchina</taxon>
        <taxon>Tylenchomorpha</taxon>
        <taxon>Sphaerularioidea</taxon>
        <taxon>Anguinidae</taxon>
        <taxon>Anguininae</taxon>
        <taxon>Ditylenchus</taxon>
    </lineage>
</organism>
<sequence>MFRRSASTIFRSIIHVLFWLRTKSKAGPEELLKKHIELEDFFKEGDSYKEQLERNKKRLENIQGNLKTVKARAKNYEKGKDVVSKSIF</sequence>
<keyword evidence="2" id="KW-0732">Signal</keyword>
<keyword evidence="3" id="KW-1185">Reference proteome</keyword>
<evidence type="ECO:0000256" key="2">
    <source>
        <dbReference type="SAM" id="SignalP"/>
    </source>
</evidence>
<reference evidence="4" key="1">
    <citation type="submission" date="2022-11" db="UniProtKB">
        <authorList>
            <consortium name="WormBaseParasite"/>
        </authorList>
    </citation>
    <scope>IDENTIFICATION</scope>
</reference>
<proteinExistence type="predicted"/>
<evidence type="ECO:0000256" key="1">
    <source>
        <dbReference type="SAM" id="Coils"/>
    </source>
</evidence>
<evidence type="ECO:0000313" key="3">
    <source>
        <dbReference type="Proteomes" id="UP000887574"/>
    </source>
</evidence>
<feature type="chain" id="PRO_5036931431" evidence="2">
    <location>
        <begin position="27"/>
        <end position="88"/>
    </location>
</feature>
<dbReference type="WBParaSite" id="jg15558">
    <property type="protein sequence ID" value="jg15558"/>
    <property type="gene ID" value="jg15558"/>
</dbReference>
<accession>A0A915D5C3</accession>
<dbReference type="AlphaFoldDB" id="A0A915D5C3"/>
<evidence type="ECO:0000313" key="4">
    <source>
        <dbReference type="WBParaSite" id="jg15558"/>
    </source>
</evidence>
<feature type="coiled-coil region" evidence="1">
    <location>
        <begin position="45"/>
        <end position="79"/>
    </location>
</feature>